<dbReference type="PANTHER" id="PTHR45903:SF1">
    <property type="entry name" value="GLUTAMATE-RICH WD REPEAT-CONTAINING PROTEIN 1"/>
    <property type="match status" value="1"/>
</dbReference>
<feature type="region of interest" description="Disordered" evidence="4">
    <location>
        <begin position="1"/>
        <end position="87"/>
    </location>
</feature>
<evidence type="ECO:0000313" key="6">
    <source>
        <dbReference type="EMBL" id="GFH58576.1"/>
    </source>
</evidence>
<organism evidence="6 7">
    <name type="scientific">Chaetoceros tenuissimus</name>
    <dbReference type="NCBI Taxonomy" id="426638"/>
    <lineage>
        <taxon>Eukaryota</taxon>
        <taxon>Sar</taxon>
        <taxon>Stramenopiles</taxon>
        <taxon>Ochrophyta</taxon>
        <taxon>Bacillariophyta</taxon>
        <taxon>Coscinodiscophyceae</taxon>
        <taxon>Chaetocerotophycidae</taxon>
        <taxon>Chaetocerotales</taxon>
        <taxon>Chaetocerotaceae</taxon>
        <taxon>Chaetoceros</taxon>
    </lineage>
</organism>
<feature type="domain" description="Histone-binding protein RBBP4-like N-terminal" evidence="5">
    <location>
        <begin position="91"/>
        <end position="156"/>
    </location>
</feature>
<keyword evidence="2" id="KW-0677">Repeat</keyword>
<evidence type="ECO:0000256" key="1">
    <source>
        <dbReference type="ARBA" id="ARBA00022574"/>
    </source>
</evidence>
<evidence type="ECO:0000313" key="7">
    <source>
        <dbReference type="Proteomes" id="UP001054902"/>
    </source>
</evidence>
<keyword evidence="1 3" id="KW-0853">WD repeat</keyword>
<feature type="region of interest" description="Disordered" evidence="4">
    <location>
        <begin position="161"/>
        <end position="197"/>
    </location>
</feature>
<proteinExistence type="predicted"/>
<dbReference type="Gene3D" id="2.130.10.10">
    <property type="entry name" value="YVTN repeat-like/Quinoprotein amine dehydrogenase"/>
    <property type="match status" value="1"/>
</dbReference>
<dbReference type="InterPro" id="IPR001680">
    <property type="entry name" value="WD40_rpt"/>
</dbReference>
<dbReference type="PANTHER" id="PTHR45903">
    <property type="entry name" value="GLUTAMATE-RICH WD REPEAT-CONTAINING PROTEIN 1"/>
    <property type="match status" value="1"/>
</dbReference>
<comment type="caution">
    <text evidence="6">The sequence shown here is derived from an EMBL/GenBank/DDBJ whole genome shotgun (WGS) entry which is preliminary data.</text>
</comment>
<reference evidence="6 7" key="1">
    <citation type="journal article" date="2021" name="Sci. Rep.">
        <title>The genome of the diatom Chaetoceros tenuissimus carries an ancient integrated fragment of an extant virus.</title>
        <authorList>
            <person name="Hongo Y."/>
            <person name="Kimura K."/>
            <person name="Takaki Y."/>
            <person name="Yoshida Y."/>
            <person name="Baba S."/>
            <person name="Kobayashi G."/>
            <person name="Nagasaki K."/>
            <person name="Hano T."/>
            <person name="Tomaru Y."/>
        </authorList>
    </citation>
    <scope>NUCLEOTIDE SEQUENCE [LARGE SCALE GENOMIC DNA]</scope>
    <source>
        <strain evidence="6 7">NIES-3715</strain>
    </source>
</reference>
<dbReference type="InterPro" id="IPR015943">
    <property type="entry name" value="WD40/YVTN_repeat-like_dom_sf"/>
</dbReference>
<gene>
    <name evidence="6" type="ORF">CTEN210_15052</name>
</gene>
<dbReference type="AlphaFoldDB" id="A0AAD3HCV7"/>
<dbReference type="PROSITE" id="PS50294">
    <property type="entry name" value="WD_REPEATS_REGION"/>
    <property type="match status" value="1"/>
</dbReference>
<evidence type="ECO:0000259" key="5">
    <source>
        <dbReference type="Pfam" id="PF12265"/>
    </source>
</evidence>
<feature type="compositionally biased region" description="Acidic residues" evidence="4">
    <location>
        <begin position="168"/>
        <end position="197"/>
    </location>
</feature>
<accession>A0AAD3HCV7</accession>
<protein>
    <submittedName>
        <fullName evidence="6">G-protein beta-subunit</fullName>
    </submittedName>
</protein>
<dbReference type="GO" id="GO:0042254">
    <property type="term" value="P:ribosome biogenesis"/>
    <property type="evidence" value="ECO:0007669"/>
    <property type="project" value="TreeGrafter"/>
</dbReference>
<dbReference type="SMART" id="SM00320">
    <property type="entry name" value="WD40"/>
    <property type="match status" value="5"/>
</dbReference>
<feature type="repeat" description="WD" evidence="3">
    <location>
        <begin position="374"/>
        <end position="416"/>
    </location>
</feature>
<dbReference type="InterPro" id="IPR051972">
    <property type="entry name" value="Glutamate-rich_WD_repeat"/>
</dbReference>
<dbReference type="SUPFAM" id="SSF50978">
    <property type="entry name" value="WD40 repeat-like"/>
    <property type="match status" value="1"/>
</dbReference>
<feature type="compositionally biased region" description="Basic and acidic residues" evidence="4">
    <location>
        <begin position="21"/>
        <end position="41"/>
    </location>
</feature>
<dbReference type="PROSITE" id="PS50082">
    <property type="entry name" value="WD_REPEATS_2"/>
    <property type="match status" value="1"/>
</dbReference>
<evidence type="ECO:0000256" key="3">
    <source>
        <dbReference type="PROSITE-ProRule" id="PRU00221"/>
    </source>
</evidence>
<dbReference type="EMBL" id="BLLK01000062">
    <property type="protein sequence ID" value="GFH58576.1"/>
    <property type="molecule type" value="Genomic_DNA"/>
</dbReference>
<feature type="compositionally biased region" description="Acidic residues" evidence="4">
    <location>
        <begin position="42"/>
        <end position="71"/>
    </location>
</feature>
<keyword evidence="7" id="KW-1185">Reference proteome</keyword>
<dbReference type="InterPro" id="IPR036322">
    <property type="entry name" value="WD40_repeat_dom_sf"/>
</dbReference>
<feature type="compositionally biased region" description="Polar residues" evidence="4">
    <location>
        <begin position="75"/>
        <end position="87"/>
    </location>
</feature>
<evidence type="ECO:0000256" key="2">
    <source>
        <dbReference type="ARBA" id="ARBA00022737"/>
    </source>
</evidence>
<dbReference type="Proteomes" id="UP001054902">
    <property type="component" value="Unassembled WGS sequence"/>
</dbReference>
<name>A0AAD3HCV7_9STRA</name>
<dbReference type="Pfam" id="PF00400">
    <property type="entry name" value="WD40"/>
    <property type="match status" value="2"/>
</dbReference>
<dbReference type="InterPro" id="IPR022052">
    <property type="entry name" value="Histone-bd_RBBP4-like_N"/>
</dbReference>
<evidence type="ECO:0000256" key="4">
    <source>
        <dbReference type="SAM" id="MobiDB-lite"/>
    </source>
</evidence>
<dbReference type="Pfam" id="PF12265">
    <property type="entry name" value="CAF1C_H4-bd"/>
    <property type="match status" value="1"/>
</dbReference>
<sequence>MGKKSKRKQNSSGPSSAKLSAKKEDKPTLLDETPENLRFEDPFEDEFEEEEYINDGEDVDEAMNEDVDGDDEAQKIQSWNPLTSTLEPGTKLEVDETAYKMHHSLTPDWPALSFDFLRDDLGDARTRFPHSMLVAAGSQADRADRNKLTIMKLSDLCRTSAKQKTEKELEDEILGEEYGREDDSDDDEEEEDDDELEDMDPVLEHFNLSHNGGVNRVRAMPQRSDIVATWSDAGTVNLYNIGGILDSFSRSSGKEVKNSRKIARDPFFVYNGHSCEGYAMDWSKCNQGHLATGDCDGNIHLWSPTESGLSKLSTSSFNIKHAYGPSGGNLDHPSVEDLQWSPTEGTVFASAECGGYVKIFDTRCAGRAMLTNKIHENGSDVNVISWNPIISNLLASGADDGLFSVWDLRNFQSTDAPPQPLARFTCHKNPITSLEWHPTDESMIVVSDEDATYIYDLSIEEDEEEDGKVDAEGYDGIPPQLLFVHCGSQSTKEAHWHPQISSLIMTTALSGYSAFIPSNL</sequence>
<dbReference type="GO" id="GO:0005730">
    <property type="term" value="C:nucleolus"/>
    <property type="evidence" value="ECO:0007669"/>
    <property type="project" value="TreeGrafter"/>
</dbReference>